<accession>A0A6B1DSV2</accession>
<comment type="caution">
    <text evidence="3">The sequence shown here is derived from an EMBL/GenBank/DDBJ whole genome shotgun (WGS) entry which is preliminary data.</text>
</comment>
<dbReference type="InterPro" id="IPR032806">
    <property type="entry name" value="YbfD_N"/>
</dbReference>
<dbReference type="InterPro" id="IPR051698">
    <property type="entry name" value="Transposase_11-like"/>
</dbReference>
<feature type="domain" description="Transposase IS4-like" evidence="1">
    <location>
        <begin position="109"/>
        <end position="349"/>
    </location>
</feature>
<evidence type="ECO:0000259" key="1">
    <source>
        <dbReference type="Pfam" id="PF01609"/>
    </source>
</evidence>
<evidence type="ECO:0000313" key="3">
    <source>
        <dbReference type="EMBL" id="MYD89464.1"/>
    </source>
</evidence>
<dbReference type="AlphaFoldDB" id="A0A6B1DSV2"/>
<dbReference type="InterPro" id="IPR047647">
    <property type="entry name" value="ISAs1_transpos"/>
</dbReference>
<organism evidence="3">
    <name type="scientific">Caldilineaceae bacterium SB0662_bin_9</name>
    <dbReference type="NCBI Taxonomy" id="2605258"/>
    <lineage>
        <taxon>Bacteria</taxon>
        <taxon>Bacillati</taxon>
        <taxon>Chloroflexota</taxon>
        <taxon>Caldilineae</taxon>
        <taxon>Caldilineales</taxon>
        <taxon>Caldilineaceae</taxon>
    </lineage>
</organism>
<dbReference type="NCBIfam" id="NF033564">
    <property type="entry name" value="transpos_ISAs1"/>
    <property type="match status" value="1"/>
</dbReference>
<evidence type="ECO:0000259" key="2">
    <source>
        <dbReference type="Pfam" id="PF13808"/>
    </source>
</evidence>
<dbReference type="Pfam" id="PF13808">
    <property type="entry name" value="DDE_Tnp_1_assoc"/>
    <property type="match status" value="1"/>
</dbReference>
<dbReference type="PANTHER" id="PTHR30298:SF0">
    <property type="entry name" value="PROTEIN YBFL-RELATED"/>
    <property type="match status" value="1"/>
</dbReference>
<dbReference type="Pfam" id="PF01609">
    <property type="entry name" value="DDE_Tnp_1"/>
    <property type="match status" value="1"/>
</dbReference>
<reference evidence="3" key="1">
    <citation type="submission" date="2019-09" db="EMBL/GenBank/DDBJ databases">
        <title>Characterisation of the sponge microbiome using genome-centric metagenomics.</title>
        <authorList>
            <person name="Engelberts J.P."/>
            <person name="Robbins S.J."/>
            <person name="De Goeij J.M."/>
            <person name="Aranda M."/>
            <person name="Bell S.C."/>
            <person name="Webster N.S."/>
        </authorList>
    </citation>
    <scope>NUCLEOTIDE SEQUENCE</scope>
    <source>
        <strain evidence="3">SB0662_bin_9</strain>
    </source>
</reference>
<name>A0A6B1DSV2_9CHLR</name>
<dbReference type="PANTHER" id="PTHR30298">
    <property type="entry name" value="H REPEAT-ASSOCIATED PREDICTED TRANSPOSASE"/>
    <property type="match status" value="1"/>
</dbReference>
<proteinExistence type="predicted"/>
<feature type="domain" description="H repeat-associated protein N-terminal" evidence="2">
    <location>
        <begin position="13"/>
        <end position="99"/>
    </location>
</feature>
<dbReference type="GO" id="GO:0004803">
    <property type="term" value="F:transposase activity"/>
    <property type="evidence" value="ECO:0007669"/>
    <property type="project" value="InterPro"/>
</dbReference>
<dbReference type="GO" id="GO:0003677">
    <property type="term" value="F:DNA binding"/>
    <property type="evidence" value="ECO:0007669"/>
    <property type="project" value="InterPro"/>
</dbReference>
<protein>
    <submittedName>
        <fullName evidence="3">ISAs1 family transposase</fullName>
    </submittedName>
</protein>
<sequence length="380" mass="43031">MTIPSCAAVPLVDCLDDLEDPRVERARLHSLHDILVTTILAVICGADSWTDVELFGRSKHDWLSAFLALPHGIPSHDTYGRVFALLEPEALERCFSRWVQSLASLLPGEVVAIDGKTARRSHDRWLGVPALHVVSAWAAEAQLVLGQRKTDARSNEITAIPQLLALLELQGCIVTIDAIGCQTAIAEDLRARGADYVLSLKQNQPHLYEAVVEMFAHERAEAFDGCPHTFTETVGKGHGRIETRRCWAIDDPDYRRYVDPDRAWPGLRSLVMVEAERRLEGRTTTETRYFISSLPAQDKRLPRAVRRHWGIENSLHWVLDIAFREDESRIRTGHAAHNMALLRRLALNLLRRDRQARGGLAARRKRAGWDHRYLRQLLNP</sequence>
<gene>
    <name evidence="3" type="ORF">F4Y08_03865</name>
</gene>
<dbReference type="InterPro" id="IPR002559">
    <property type="entry name" value="Transposase_11"/>
</dbReference>
<dbReference type="GO" id="GO:0006313">
    <property type="term" value="P:DNA transposition"/>
    <property type="evidence" value="ECO:0007669"/>
    <property type="project" value="InterPro"/>
</dbReference>
<dbReference type="EMBL" id="VXPY01000023">
    <property type="protein sequence ID" value="MYD89464.1"/>
    <property type="molecule type" value="Genomic_DNA"/>
</dbReference>